<dbReference type="GO" id="GO:0005886">
    <property type="term" value="C:plasma membrane"/>
    <property type="evidence" value="ECO:0007669"/>
    <property type="project" value="UniProtKB-SubCell"/>
</dbReference>
<dbReference type="AlphaFoldDB" id="A0A097EDQ1"/>
<dbReference type="GO" id="GO:0015627">
    <property type="term" value="C:type II protein secretion system complex"/>
    <property type="evidence" value="ECO:0007669"/>
    <property type="project" value="InterPro"/>
</dbReference>
<gene>
    <name evidence="11" type="ORF">MC45_03935</name>
</gene>
<comment type="subcellular location">
    <subcellularLocation>
        <location evidence="1">Cell inner membrane</location>
    </subcellularLocation>
</comment>
<evidence type="ECO:0000256" key="7">
    <source>
        <dbReference type="ARBA" id="ARBA00022692"/>
    </source>
</evidence>
<evidence type="ECO:0000256" key="2">
    <source>
        <dbReference type="ARBA" id="ARBA00007208"/>
    </source>
</evidence>
<dbReference type="STRING" id="1549858.MC45_03935"/>
<keyword evidence="4" id="KW-0813">Transport</keyword>
<evidence type="ECO:0000256" key="1">
    <source>
        <dbReference type="ARBA" id="ARBA00004533"/>
    </source>
</evidence>
<keyword evidence="5" id="KW-1003">Cell membrane</keyword>
<keyword evidence="9" id="KW-0472">Membrane</keyword>
<protein>
    <recommendedName>
        <fullName evidence="3">Type II secretion system protein N</fullName>
    </recommendedName>
    <alternativeName>
        <fullName evidence="10">General secretion pathway protein N</fullName>
    </alternativeName>
</protein>
<sequence>MRRIRLRTGPVALFGALLLLALLVFLPLRLVLGAVGLGEQGFSARTVTGSVWDGRLNEARFGDLALGSLDASLSPFALLLGRARVAVDGAPGLIHGAITLSRHGQGIDDMTATLPTGGAFAPLPVNQLSLEGVTVHFTDTVCDKAEGRVRARLIGEAAGVPLPTEVSGVARCDAGALLLPLASQAGTESIELRITGAGRYTAALRIAPGDPAAAQRLAAAGFVGGQGGYRLSVEGSF</sequence>
<dbReference type="Proteomes" id="UP000033200">
    <property type="component" value="Chromosome"/>
</dbReference>
<evidence type="ECO:0000313" key="12">
    <source>
        <dbReference type="Proteomes" id="UP000033200"/>
    </source>
</evidence>
<dbReference type="GO" id="GO:0015628">
    <property type="term" value="P:protein secretion by the type II secretion system"/>
    <property type="evidence" value="ECO:0007669"/>
    <property type="project" value="InterPro"/>
</dbReference>
<comment type="similarity">
    <text evidence="2">Belongs to the GSP N family.</text>
</comment>
<evidence type="ECO:0000256" key="6">
    <source>
        <dbReference type="ARBA" id="ARBA00022519"/>
    </source>
</evidence>
<evidence type="ECO:0000256" key="3">
    <source>
        <dbReference type="ARBA" id="ARBA00021563"/>
    </source>
</evidence>
<evidence type="ECO:0000256" key="9">
    <source>
        <dbReference type="ARBA" id="ARBA00023136"/>
    </source>
</evidence>
<name>A0A097EDQ1_9SPHN</name>
<keyword evidence="7" id="KW-0812">Transmembrane</keyword>
<evidence type="ECO:0000256" key="8">
    <source>
        <dbReference type="ARBA" id="ARBA00022927"/>
    </source>
</evidence>
<keyword evidence="12" id="KW-1185">Reference proteome</keyword>
<evidence type="ECO:0000256" key="4">
    <source>
        <dbReference type="ARBA" id="ARBA00022448"/>
    </source>
</evidence>
<dbReference type="KEGG" id="stax:MC45_03935"/>
<dbReference type="eggNOG" id="ENOG5033A9B">
    <property type="taxonomic scope" value="Bacteria"/>
</dbReference>
<dbReference type="InterPro" id="IPR022792">
    <property type="entry name" value="T2SS_protein-GspN"/>
</dbReference>
<evidence type="ECO:0000256" key="10">
    <source>
        <dbReference type="ARBA" id="ARBA00030772"/>
    </source>
</evidence>
<proteinExistence type="inferred from homology"/>
<accession>A0A097EDQ1</accession>
<keyword evidence="8" id="KW-0653">Protein transport</keyword>
<evidence type="ECO:0000256" key="5">
    <source>
        <dbReference type="ARBA" id="ARBA00022475"/>
    </source>
</evidence>
<dbReference type="RefSeq" id="WP_038659776.1">
    <property type="nucleotide sequence ID" value="NZ_CP009571.1"/>
</dbReference>
<dbReference type="Pfam" id="PF01203">
    <property type="entry name" value="T2SSN"/>
    <property type="match status" value="1"/>
</dbReference>
<dbReference type="HOGENOM" id="CLU_100998_0_0_5"/>
<dbReference type="EMBL" id="CP009571">
    <property type="protein sequence ID" value="AIT05692.1"/>
    <property type="molecule type" value="Genomic_DNA"/>
</dbReference>
<reference evidence="11 12" key="1">
    <citation type="submission" date="2014-09" db="EMBL/GenBank/DDBJ databases">
        <title>Using Illumina technology Improving SMRT sequencing Genome Assembly by RASTools.</title>
        <authorList>
            <person name="Zhou Y."/>
            <person name="Ma T."/>
            <person name="Liu T."/>
        </authorList>
    </citation>
    <scope>NUCLEOTIDE SEQUENCE [LARGE SCALE GENOMIC DNA]</scope>
    <source>
        <strain evidence="11 12">ATCC 55669</strain>
    </source>
</reference>
<evidence type="ECO:0000313" key="11">
    <source>
        <dbReference type="EMBL" id="AIT05692.1"/>
    </source>
</evidence>
<keyword evidence="6" id="KW-0997">Cell inner membrane</keyword>
<organism evidence="11 12">
    <name type="scientific">Sphingomonas taxi</name>
    <dbReference type="NCBI Taxonomy" id="1549858"/>
    <lineage>
        <taxon>Bacteria</taxon>
        <taxon>Pseudomonadati</taxon>
        <taxon>Pseudomonadota</taxon>
        <taxon>Alphaproteobacteria</taxon>
        <taxon>Sphingomonadales</taxon>
        <taxon>Sphingomonadaceae</taxon>
        <taxon>Sphingomonas</taxon>
    </lineage>
</organism>